<feature type="compositionally biased region" description="Polar residues" evidence="1">
    <location>
        <begin position="372"/>
        <end position="381"/>
    </location>
</feature>
<keyword evidence="5" id="KW-1185">Reference proteome</keyword>
<dbReference type="PANTHER" id="PTHR33826">
    <property type="entry name" value="F20B24.21"/>
    <property type="match status" value="1"/>
</dbReference>
<evidence type="ECO:0000259" key="3">
    <source>
        <dbReference type="Pfam" id="PF23041"/>
    </source>
</evidence>
<dbReference type="Pfam" id="PF23041">
    <property type="entry name" value="DUF7036"/>
    <property type="match status" value="1"/>
</dbReference>
<dbReference type="PANTHER" id="PTHR33826:SF2">
    <property type="entry name" value="HYDROXYPROLINE-RICH GLYCOPROTEIN FAMILY PROTEIN"/>
    <property type="match status" value="1"/>
</dbReference>
<dbReference type="EMBL" id="JACMSC010000005">
    <property type="protein sequence ID" value="KAG6520448.1"/>
    <property type="molecule type" value="Genomic_DNA"/>
</dbReference>
<gene>
    <name evidence="4" type="ORF">ZIOFF_017504</name>
</gene>
<evidence type="ECO:0000313" key="5">
    <source>
        <dbReference type="Proteomes" id="UP000734854"/>
    </source>
</evidence>
<name>A0A8J5HEV6_ZINOF</name>
<keyword evidence="2" id="KW-0472">Membrane</keyword>
<feature type="compositionally biased region" description="Basic and acidic residues" evidence="1">
    <location>
        <begin position="1"/>
        <end position="11"/>
    </location>
</feature>
<feature type="region of interest" description="Disordered" evidence="1">
    <location>
        <begin position="1"/>
        <end position="29"/>
    </location>
</feature>
<feature type="region of interest" description="Disordered" evidence="1">
    <location>
        <begin position="364"/>
        <end position="399"/>
    </location>
</feature>
<evidence type="ECO:0000313" key="4">
    <source>
        <dbReference type="EMBL" id="KAG6520448.1"/>
    </source>
</evidence>
<protein>
    <recommendedName>
        <fullName evidence="3">DUF7036 domain-containing protein</fullName>
    </recommendedName>
</protein>
<feature type="domain" description="DUF7036" evidence="3">
    <location>
        <begin position="113"/>
        <end position="204"/>
    </location>
</feature>
<accession>A0A8J5HEV6</accession>
<dbReference type="Proteomes" id="UP000734854">
    <property type="component" value="Unassembled WGS sequence"/>
</dbReference>
<reference evidence="4 5" key="1">
    <citation type="submission" date="2020-08" db="EMBL/GenBank/DDBJ databases">
        <title>Plant Genome Project.</title>
        <authorList>
            <person name="Zhang R.-G."/>
        </authorList>
    </citation>
    <scope>NUCLEOTIDE SEQUENCE [LARGE SCALE GENOMIC DNA]</scope>
    <source>
        <tissue evidence="4">Rhizome</tissue>
    </source>
</reference>
<dbReference type="InterPro" id="IPR055464">
    <property type="entry name" value="DUF7036"/>
</dbReference>
<evidence type="ECO:0000256" key="1">
    <source>
        <dbReference type="SAM" id="MobiDB-lite"/>
    </source>
</evidence>
<proteinExistence type="predicted"/>
<sequence length="451" mass="49169">MVRDAMGKSEEEQPAEPPEPATEPREGNACDGCPRCCSIGRIVRSRCMVTLIVALAMLLSVVFWLPPLLRTADDAGRPDRDPRFPGEVFRSLDLRLFLLEALRLGCVADIVATFKLQKPVDFLKSNIRELQLDIFDEIGIPGSTVSVIDLKPTSRSNWTNVVFSVWSYPKNSYLSSTGLSILRASFMSLVIGQSTLHLTTSLFGNSSSFEVLKFSGGIVIIPLQRAFLLQNVLMLFNFTLNFPINQIQDKFSELKDQMKAGLLLNANEVCPRHFVLQAKFSKILVSDMLTSSFLTAESVCEAPAPSPADAMKHLAVPVGAPRNSAGPVVVGRHSGHRPVSAPHFVGAPLSVPWHLLSPHARENIPVPAPSVKPSSQKSDVSITPVRPPSESVKDNKAPGLTPSISPIPYSWHITGLCGADYALSIRLHSTTALRTQTVDVQIYANCSVGLW</sequence>
<comment type="caution">
    <text evidence="4">The sequence shown here is derived from an EMBL/GenBank/DDBJ whole genome shotgun (WGS) entry which is preliminary data.</text>
</comment>
<keyword evidence="2" id="KW-0812">Transmembrane</keyword>
<feature type="transmembrane region" description="Helical" evidence="2">
    <location>
        <begin position="48"/>
        <end position="69"/>
    </location>
</feature>
<organism evidence="4 5">
    <name type="scientific">Zingiber officinale</name>
    <name type="common">Ginger</name>
    <name type="synonym">Amomum zingiber</name>
    <dbReference type="NCBI Taxonomy" id="94328"/>
    <lineage>
        <taxon>Eukaryota</taxon>
        <taxon>Viridiplantae</taxon>
        <taxon>Streptophyta</taxon>
        <taxon>Embryophyta</taxon>
        <taxon>Tracheophyta</taxon>
        <taxon>Spermatophyta</taxon>
        <taxon>Magnoliopsida</taxon>
        <taxon>Liliopsida</taxon>
        <taxon>Zingiberales</taxon>
        <taxon>Zingiberaceae</taxon>
        <taxon>Zingiber</taxon>
    </lineage>
</organism>
<dbReference type="AlphaFoldDB" id="A0A8J5HEV6"/>
<keyword evidence="2" id="KW-1133">Transmembrane helix</keyword>
<evidence type="ECO:0000256" key="2">
    <source>
        <dbReference type="SAM" id="Phobius"/>
    </source>
</evidence>